<evidence type="ECO:0000313" key="2">
    <source>
        <dbReference type="Proteomes" id="UP000230405"/>
    </source>
</evidence>
<dbReference type="Proteomes" id="UP000230405">
    <property type="component" value="Unassembled WGS sequence"/>
</dbReference>
<dbReference type="PANTHER" id="PTHR40084">
    <property type="entry name" value="PHOSPHOHYDROLASE, PHP FAMILY"/>
    <property type="match status" value="1"/>
</dbReference>
<dbReference type="CDD" id="cd19067">
    <property type="entry name" value="PfuEndoQ-like"/>
    <property type="match status" value="1"/>
</dbReference>
<sequence length="413" mass="46482">MKIIADLHIHSPYARACSPMLTLPNIDIWCQKKGIDVVAVGDFTHPQRYWEMKELLVEKASGLYQLKNNSQNTYFIMSTEVAAIYSHLGKVRRLHLCLFLSSLEKVQIFNQALEKRGAKLKSDGRPILGMSAKDILKILKDVDPDGFMVPAHAWTPWFAVFGSKSGYNSLAECFEEMTPEIKAIETGLSSDPLMNWRVSALDHINLISNSDAHSLANLGREANIFALDELSYAEIKTAINDKSANKLVQTIEFYPEEGMYHYDGHRACNVSFAPAETKKRKGICPICGRQLTLGVAYRVDELADRSEKDIHRLGNFVSIVPLQEILADVYQVGKGAKKIINLYDQLVQRGGNEFNILLNLSKEQIIKISNVQIAEAIIKMRNKEIDIQPGFDGQYGRIKIAINSEKRQQISLI</sequence>
<gene>
    <name evidence="1" type="ORF">COX77_03470</name>
</gene>
<reference evidence="2" key="1">
    <citation type="submission" date="2017-09" db="EMBL/GenBank/DDBJ databases">
        <title>Depth-based differentiation of microbial function through sediment-hosted aquifers and enrichment of novel symbionts in the deep terrestrial subsurface.</title>
        <authorList>
            <person name="Probst A.J."/>
            <person name="Ladd B."/>
            <person name="Jarett J.K."/>
            <person name="Geller-Mcgrath D.E."/>
            <person name="Sieber C.M.K."/>
            <person name="Emerson J.B."/>
            <person name="Anantharaman K."/>
            <person name="Thomas B.C."/>
            <person name="Malmstrom R."/>
            <person name="Stieglmeier M."/>
            <person name="Klingl A."/>
            <person name="Woyke T."/>
            <person name="Ryan C.M."/>
            <person name="Banfield J.F."/>
        </authorList>
    </citation>
    <scope>NUCLEOTIDE SEQUENCE [LARGE SCALE GENOMIC DNA]</scope>
</reference>
<comment type="caution">
    <text evidence="1">The sequence shown here is derived from an EMBL/GenBank/DDBJ whole genome shotgun (WGS) entry which is preliminary data.</text>
</comment>
<proteinExistence type="predicted"/>
<dbReference type="SUPFAM" id="SSF89550">
    <property type="entry name" value="PHP domain-like"/>
    <property type="match status" value="1"/>
</dbReference>
<keyword evidence="1" id="KW-0378">Hydrolase</keyword>
<organism evidence="1 2">
    <name type="scientific">Candidatus Komeilibacteria bacterium CG_4_10_14_0_2_um_filter_37_10</name>
    <dbReference type="NCBI Taxonomy" id="1974470"/>
    <lineage>
        <taxon>Bacteria</taxon>
        <taxon>Candidatus Komeiliibacteriota</taxon>
    </lineage>
</organism>
<accession>A0A2M7VE67</accession>
<dbReference type="InterPro" id="IPR016195">
    <property type="entry name" value="Pol/histidinol_Pase-like"/>
</dbReference>
<keyword evidence="1" id="KW-0347">Helicase</keyword>
<evidence type="ECO:0000313" key="1">
    <source>
        <dbReference type="EMBL" id="PIZ98778.1"/>
    </source>
</evidence>
<dbReference type="PANTHER" id="PTHR40084:SF1">
    <property type="entry name" value="PHOSPHOTRANSFERASE"/>
    <property type="match status" value="1"/>
</dbReference>
<keyword evidence="1" id="KW-0067">ATP-binding</keyword>
<name>A0A2M7VE67_9BACT</name>
<protein>
    <submittedName>
        <fullName evidence="1">DNA helicase UvrD</fullName>
    </submittedName>
</protein>
<dbReference type="AlphaFoldDB" id="A0A2M7VE67"/>
<dbReference type="EMBL" id="PFPO01000066">
    <property type="protein sequence ID" value="PIZ98778.1"/>
    <property type="molecule type" value="Genomic_DNA"/>
</dbReference>
<keyword evidence="1" id="KW-0547">Nucleotide-binding</keyword>
<dbReference type="Gene3D" id="3.20.20.140">
    <property type="entry name" value="Metal-dependent hydrolases"/>
    <property type="match status" value="1"/>
</dbReference>
<dbReference type="GO" id="GO:0004386">
    <property type="term" value="F:helicase activity"/>
    <property type="evidence" value="ECO:0007669"/>
    <property type="project" value="UniProtKB-KW"/>
</dbReference>